<dbReference type="AlphaFoldDB" id="A0A9X3ADS8"/>
<dbReference type="EMBL" id="JANYMP010000002">
    <property type="protein sequence ID" value="MCS7476447.1"/>
    <property type="molecule type" value="Genomic_DNA"/>
</dbReference>
<dbReference type="Pfam" id="PF25816">
    <property type="entry name" value="RamC_N"/>
    <property type="match status" value="1"/>
</dbReference>
<dbReference type="SMART" id="SM00220">
    <property type="entry name" value="S_TKc"/>
    <property type="match status" value="1"/>
</dbReference>
<comment type="caution">
    <text evidence="3">The sequence shown here is derived from an EMBL/GenBank/DDBJ whole genome shotgun (WGS) entry which is preliminary data.</text>
</comment>
<dbReference type="Proteomes" id="UP001141259">
    <property type="component" value="Unassembled WGS sequence"/>
</dbReference>
<proteinExistence type="predicted"/>
<evidence type="ECO:0000313" key="3">
    <source>
        <dbReference type="EMBL" id="MCS7476447.1"/>
    </source>
</evidence>
<dbReference type="SUPFAM" id="SSF158745">
    <property type="entry name" value="LanC-like"/>
    <property type="match status" value="1"/>
</dbReference>
<dbReference type="InterPro" id="IPR007822">
    <property type="entry name" value="LANC-like"/>
</dbReference>
<sequence>MDLRYEAYCFADRHFYDVQSHAETSVDDFSRELPELPEGWSQGEKNIWRHLHPKGNVLAKQGWKIHVSATVANAGRVLKTTYDYCVEHRISFKYLRTQSIVLARNSKYAPREASGKLIAIYPADEVELERILVELSDLLEGEDGAYILSDLRFGAGPLYVRYGGFVEQWLEQDGKQVLAIEGPDGELVPDQRKPNFWVPEWVELPPFLVPHLAARNGGDPDEFPYDVVRSLHFSNGGGVYLATRKSDGAEVVLKEARPHAGLDRDNVDAVARLDREFKILTMVDGIAGVPQVYDRFTVWEHHFLAMEYMPGRPLGQWLGMHYPLTHNGISDERLTEYRTRALAVVDEVERTVRALHRRGVVFSDLHSLNVLLDDDDRMSLIDFELSFHVDEPRRPTLGAPGFQAPPDREGYEIDEYPLAALRLWLFLPLNEVLELAPSRLRSHLDFIQRRFGLSDEYCERIAAVLTPRVDVPPAPERTTLDQPAPDWRAVGEDIAKAILASATPDRTDRLFPGDIEQFEVGGACFAYGAAGVLHALHVSGHGRFPEYEQWLQDSVRRDPPKQPGFFTGAHGIAHVLENFGHHDLATDLVTEYAKTLPGTADHGLGSGLSGVALNLLHFADVRQDDDFLAQSVDIADRLGRELQFAEPPGPKAKAGLLHGWSGPALLFLRLFEHSGDRSWLDLAGQALDRDLAECMVALDGSTQVRDGGYRTLPYVEVGGAGIAMVLNEYARHAPDAESVTRLPDLLRGAAGEFVIHPGLVLGRMGLLATLAQAVRRKPDPVFEQAMRRHLAALAWHAVPYRDGLAFPGMQLRRLSMDLNTGGAGILLALASVVDGDGSVLPFLGASPTPQNPRSRVAGGAVTPNSSLNEE</sequence>
<feature type="region of interest" description="Disordered" evidence="1">
    <location>
        <begin position="845"/>
        <end position="870"/>
    </location>
</feature>
<dbReference type="Gene3D" id="1.50.10.20">
    <property type="match status" value="1"/>
</dbReference>
<evidence type="ECO:0000256" key="1">
    <source>
        <dbReference type="SAM" id="MobiDB-lite"/>
    </source>
</evidence>
<evidence type="ECO:0000313" key="4">
    <source>
        <dbReference type="Proteomes" id="UP001141259"/>
    </source>
</evidence>
<dbReference type="InterPro" id="IPR058053">
    <property type="entry name" value="RamC_C"/>
</dbReference>
<dbReference type="InterPro" id="IPR000719">
    <property type="entry name" value="Prot_kinase_dom"/>
</dbReference>
<dbReference type="NCBIfam" id="NF038151">
    <property type="entry name" value="lanthi_synth_III"/>
    <property type="match status" value="1"/>
</dbReference>
<name>A0A9X3ADS8_9PSEU</name>
<dbReference type="PROSITE" id="PS50011">
    <property type="entry name" value="PROTEIN_KINASE_DOM"/>
    <property type="match status" value="1"/>
</dbReference>
<dbReference type="GO" id="GO:0005524">
    <property type="term" value="F:ATP binding"/>
    <property type="evidence" value="ECO:0007669"/>
    <property type="project" value="InterPro"/>
</dbReference>
<dbReference type="GO" id="GO:0004672">
    <property type="term" value="F:protein kinase activity"/>
    <property type="evidence" value="ECO:0007669"/>
    <property type="project" value="InterPro"/>
</dbReference>
<dbReference type="SUPFAM" id="SSF56112">
    <property type="entry name" value="Protein kinase-like (PK-like)"/>
    <property type="match status" value="1"/>
</dbReference>
<keyword evidence="4" id="KW-1185">Reference proteome</keyword>
<evidence type="ECO:0000259" key="2">
    <source>
        <dbReference type="PROSITE" id="PS50011"/>
    </source>
</evidence>
<protein>
    <submittedName>
        <fullName evidence="3">Class III lanthionine synthetase LanKC</fullName>
    </submittedName>
</protein>
<feature type="domain" description="Protein kinase" evidence="2">
    <location>
        <begin position="225"/>
        <end position="577"/>
    </location>
</feature>
<dbReference type="SMART" id="SM01260">
    <property type="entry name" value="LANC_like"/>
    <property type="match status" value="1"/>
</dbReference>
<dbReference type="Gene3D" id="1.10.510.10">
    <property type="entry name" value="Transferase(Phosphotransferase) domain 1"/>
    <property type="match status" value="1"/>
</dbReference>
<dbReference type="CDD" id="cd04791">
    <property type="entry name" value="LanC_SerThrkinase"/>
    <property type="match status" value="1"/>
</dbReference>
<reference evidence="3" key="1">
    <citation type="submission" date="2022-08" db="EMBL/GenBank/DDBJ databases">
        <authorList>
            <person name="Tistechok S."/>
            <person name="Samborskyy M."/>
            <person name="Roman I."/>
        </authorList>
    </citation>
    <scope>NUCLEOTIDE SEQUENCE</scope>
    <source>
        <strain evidence="3">DSM 103496</strain>
    </source>
</reference>
<dbReference type="GO" id="GO:0031179">
    <property type="term" value="P:peptide modification"/>
    <property type="evidence" value="ECO:0007669"/>
    <property type="project" value="InterPro"/>
</dbReference>
<dbReference type="InterPro" id="IPR053524">
    <property type="entry name" value="Aerial_hyphae_peptide-synth"/>
</dbReference>
<dbReference type="InterPro" id="IPR011009">
    <property type="entry name" value="Kinase-like_dom_sf"/>
</dbReference>
<dbReference type="InterPro" id="IPR057929">
    <property type="entry name" value="RamC_N"/>
</dbReference>
<dbReference type="Pfam" id="PF00069">
    <property type="entry name" value="Pkinase"/>
    <property type="match status" value="1"/>
</dbReference>
<dbReference type="RefSeq" id="WP_259621945.1">
    <property type="nucleotide sequence ID" value="NZ_JANYMP010000002.1"/>
</dbReference>
<accession>A0A9X3ADS8</accession>
<organism evidence="3 4">
    <name type="scientific">Umezawaea endophytica</name>
    <dbReference type="NCBI Taxonomy" id="1654476"/>
    <lineage>
        <taxon>Bacteria</taxon>
        <taxon>Bacillati</taxon>
        <taxon>Actinomycetota</taxon>
        <taxon>Actinomycetes</taxon>
        <taxon>Pseudonocardiales</taxon>
        <taxon>Pseudonocardiaceae</taxon>
        <taxon>Umezawaea</taxon>
    </lineage>
</organism>
<gene>
    <name evidence="3" type="primary">lanKC</name>
    <name evidence="3" type="ORF">NZH93_06255</name>
</gene>